<dbReference type="GO" id="GO:0000160">
    <property type="term" value="P:phosphorelay signal transduction system"/>
    <property type="evidence" value="ECO:0007669"/>
    <property type="project" value="InterPro"/>
</dbReference>
<comment type="caution">
    <text evidence="1">Lacks conserved residue(s) required for the propagation of feature annotation.</text>
</comment>
<organism evidence="3 4">
    <name type="scientific">Microvirga lotononidis</name>
    <dbReference type="NCBI Taxonomy" id="864069"/>
    <lineage>
        <taxon>Bacteria</taxon>
        <taxon>Pseudomonadati</taxon>
        <taxon>Pseudomonadota</taxon>
        <taxon>Alphaproteobacteria</taxon>
        <taxon>Hyphomicrobiales</taxon>
        <taxon>Methylobacteriaceae</taxon>
        <taxon>Microvirga</taxon>
    </lineage>
</organism>
<dbReference type="SUPFAM" id="SSF52172">
    <property type="entry name" value="CheY-like"/>
    <property type="match status" value="1"/>
</dbReference>
<evidence type="ECO:0000313" key="3">
    <source>
        <dbReference type="EMBL" id="EIM24495.1"/>
    </source>
</evidence>
<evidence type="ECO:0000313" key="4">
    <source>
        <dbReference type="Proteomes" id="UP000003947"/>
    </source>
</evidence>
<protein>
    <recommendedName>
        <fullName evidence="2">Response regulatory domain-containing protein</fullName>
    </recommendedName>
</protein>
<dbReference type="HOGENOM" id="CLU_1401067_0_0_5"/>
<dbReference type="AlphaFoldDB" id="I4YKK3"/>
<dbReference type="RefSeq" id="WP_009492228.1">
    <property type="nucleotide sequence ID" value="NZ_CP141048.1"/>
</dbReference>
<accession>I4YKK3</accession>
<proteinExistence type="predicted"/>
<keyword evidence="4" id="KW-1185">Reference proteome</keyword>
<dbReference type="PATRIC" id="fig|864069.3.peg.5603"/>
<dbReference type="Gene3D" id="3.40.50.2300">
    <property type="match status" value="1"/>
</dbReference>
<dbReference type="InterPro" id="IPR011006">
    <property type="entry name" value="CheY-like_superfamily"/>
</dbReference>
<dbReference type="eggNOG" id="COG0784">
    <property type="taxonomic scope" value="Bacteria"/>
</dbReference>
<reference evidence="3 4" key="1">
    <citation type="submission" date="2012-02" db="EMBL/GenBank/DDBJ databases">
        <title>Improved High-Quality Draft sequence of Microvirga sp. WSM3557.</title>
        <authorList>
            <consortium name="US DOE Joint Genome Institute"/>
            <person name="Lucas S."/>
            <person name="Han J."/>
            <person name="Lapidus A."/>
            <person name="Cheng J.-F."/>
            <person name="Goodwin L."/>
            <person name="Pitluck S."/>
            <person name="Peters L."/>
            <person name="Zhang X."/>
            <person name="Detter J.C."/>
            <person name="Han C."/>
            <person name="Tapia R."/>
            <person name="Land M."/>
            <person name="Hauser L."/>
            <person name="Kyrpides N."/>
            <person name="Ivanova N."/>
            <person name="Pagani I."/>
            <person name="Brau L."/>
            <person name="Yates R."/>
            <person name="O'Hara G."/>
            <person name="Rui T."/>
            <person name="Howieson J."/>
            <person name="Reeve W."/>
            <person name="Woyke T."/>
        </authorList>
    </citation>
    <scope>NUCLEOTIDE SEQUENCE [LARGE SCALE GENOMIC DNA]</scope>
    <source>
        <strain evidence="3 4">WSM3557</strain>
    </source>
</reference>
<dbReference type="Proteomes" id="UP000003947">
    <property type="component" value="Unassembled WGS sequence"/>
</dbReference>
<dbReference type="EMBL" id="JH660647">
    <property type="protein sequence ID" value="EIM24495.1"/>
    <property type="molecule type" value="Genomic_DNA"/>
</dbReference>
<dbReference type="PROSITE" id="PS50110">
    <property type="entry name" value="RESPONSE_REGULATORY"/>
    <property type="match status" value="1"/>
</dbReference>
<name>I4YKK3_9HYPH</name>
<dbReference type="STRING" id="864069.MicloDRAFT_00052070"/>
<evidence type="ECO:0000259" key="2">
    <source>
        <dbReference type="PROSITE" id="PS50110"/>
    </source>
</evidence>
<dbReference type="InterPro" id="IPR001789">
    <property type="entry name" value="Sig_transdc_resp-reg_receiver"/>
</dbReference>
<gene>
    <name evidence="3" type="ORF">MicloDRAFT_00052070</name>
</gene>
<evidence type="ECO:0000256" key="1">
    <source>
        <dbReference type="PROSITE-ProRule" id="PRU00169"/>
    </source>
</evidence>
<feature type="domain" description="Response regulatory" evidence="2">
    <location>
        <begin position="8"/>
        <end position="117"/>
    </location>
</feature>
<sequence>MDTNRRDRILVADHNPIFRETLAWRLRAAGYEVTTADTGEHAFLALRDWQHPVDWLYASAGLPILIDGWILADEYHDTCPTRPVVIAAQQVRPSQNGDIILAQPSPASVLEIIRELIAASHVLPAVTEVDPNISGMQRNNRAPAVSPTVPSEGCFGDLSALEEHDNDEQERALVLRGQLWHAASQCGAPQFRRQ</sequence>
<dbReference type="OrthoDB" id="8020065at2"/>